<evidence type="ECO:0000313" key="5">
    <source>
        <dbReference type="Proteomes" id="UP000294743"/>
    </source>
</evidence>
<keyword evidence="5" id="KW-1185">Reference proteome</keyword>
<sequence>MLEVFNKRCSIRKYHDKVVEDEKLQEVLHAIQSAPTWKNKQCFEVIVVDDRQTLEKLGALVRYNPSESAYTMCSHNLVFIARPDSSGLRDEKPYYMADTAIAITHASLEATNQGLGTCWVGVFPEEEVKTLLNIPETYKVVALMPLGYANEPYAKRPRREIDAIVHHNTY</sequence>
<dbReference type="InterPro" id="IPR000415">
    <property type="entry name" value="Nitroreductase-like"/>
</dbReference>
<name>A0A4R8A363_9FIRM</name>
<dbReference type="Gene3D" id="3.40.109.10">
    <property type="entry name" value="NADH Oxidase"/>
    <property type="match status" value="1"/>
</dbReference>
<dbReference type="GO" id="GO:0016491">
    <property type="term" value="F:oxidoreductase activity"/>
    <property type="evidence" value="ECO:0007669"/>
    <property type="project" value="UniProtKB-KW"/>
</dbReference>
<comment type="similarity">
    <text evidence="1">Belongs to the nitroreductase family.</text>
</comment>
<dbReference type="Proteomes" id="UP000294743">
    <property type="component" value="Unassembled WGS sequence"/>
</dbReference>
<evidence type="ECO:0000313" key="4">
    <source>
        <dbReference type="EMBL" id="TDW24695.1"/>
    </source>
</evidence>
<reference evidence="4 5" key="1">
    <citation type="submission" date="2019-03" db="EMBL/GenBank/DDBJ databases">
        <title>Genomic Encyclopedia of Type Strains, Phase IV (KMG-IV): sequencing the most valuable type-strain genomes for metagenomic binning, comparative biology and taxonomic classification.</title>
        <authorList>
            <person name="Goeker M."/>
        </authorList>
    </citation>
    <scope>NUCLEOTIDE SEQUENCE [LARGE SCALE GENOMIC DNA]</scope>
    <source>
        <strain evidence="4 5">DSM 28867</strain>
    </source>
</reference>
<accession>A0A4R8A363</accession>
<comment type="caution">
    <text evidence="4">The sequence shown here is derived from an EMBL/GenBank/DDBJ whole genome shotgun (WGS) entry which is preliminary data.</text>
</comment>
<feature type="domain" description="Putative nitroreductase TM1586" evidence="3">
    <location>
        <begin position="3"/>
        <end position="168"/>
    </location>
</feature>
<proteinExistence type="inferred from homology"/>
<evidence type="ECO:0000256" key="1">
    <source>
        <dbReference type="ARBA" id="ARBA00007118"/>
    </source>
</evidence>
<dbReference type="InterPro" id="IPR029478">
    <property type="entry name" value="TM1586_NiRdase"/>
</dbReference>
<dbReference type="OrthoDB" id="9783470at2"/>
<evidence type="ECO:0000259" key="3">
    <source>
        <dbReference type="Pfam" id="PF14512"/>
    </source>
</evidence>
<dbReference type="RefSeq" id="WP_134168657.1">
    <property type="nucleotide sequence ID" value="NZ_SODD01000008.1"/>
</dbReference>
<dbReference type="Pfam" id="PF14512">
    <property type="entry name" value="TM1586_NiRdase"/>
    <property type="match status" value="1"/>
</dbReference>
<protein>
    <submittedName>
        <fullName evidence="4">Nitroreductase</fullName>
    </submittedName>
</protein>
<keyword evidence="2" id="KW-0560">Oxidoreductase</keyword>
<dbReference type="PANTHER" id="PTHR43673">
    <property type="entry name" value="NAD(P)H NITROREDUCTASE YDGI-RELATED"/>
    <property type="match status" value="1"/>
</dbReference>
<dbReference type="SUPFAM" id="SSF55469">
    <property type="entry name" value="FMN-dependent nitroreductase-like"/>
    <property type="match status" value="1"/>
</dbReference>
<dbReference type="AlphaFoldDB" id="A0A4R8A363"/>
<evidence type="ECO:0000256" key="2">
    <source>
        <dbReference type="ARBA" id="ARBA00023002"/>
    </source>
</evidence>
<organism evidence="4 5">
    <name type="scientific">Breznakia blatticola</name>
    <dbReference type="NCBI Taxonomy" id="1754012"/>
    <lineage>
        <taxon>Bacteria</taxon>
        <taxon>Bacillati</taxon>
        <taxon>Bacillota</taxon>
        <taxon>Erysipelotrichia</taxon>
        <taxon>Erysipelotrichales</taxon>
        <taxon>Erysipelotrichaceae</taxon>
        <taxon>Breznakia</taxon>
    </lineage>
</organism>
<dbReference type="PANTHER" id="PTHR43673:SF10">
    <property type="entry name" value="NADH DEHYDROGENASE_NAD(P)H NITROREDUCTASE XCC3605-RELATED"/>
    <property type="match status" value="1"/>
</dbReference>
<dbReference type="EMBL" id="SODD01000008">
    <property type="protein sequence ID" value="TDW24695.1"/>
    <property type="molecule type" value="Genomic_DNA"/>
</dbReference>
<gene>
    <name evidence="4" type="ORF">EDD63_10849</name>
</gene>